<dbReference type="AlphaFoldDB" id="A0A410X4W6"/>
<evidence type="ECO:0000259" key="3">
    <source>
        <dbReference type="PROSITE" id="PS51272"/>
    </source>
</evidence>
<dbReference type="RefSeq" id="WP_042234212.1">
    <property type="nucleotide sequence ID" value="NZ_CP026520.1"/>
</dbReference>
<proteinExistence type="predicted"/>
<evidence type="ECO:0000313" key="7">
    <source>
        <dbReference type="Proteomes" id="UP001527202"/>
    </source>
</evidence>
<feature type="region of interest" description="Disordered" evidence="1">
    <location>
        <begin position="119"/>
        <end position="161"/>
    </location>
</feature>
<dbReference type="Proteomes" id="UP000288943">
    <property type="component" value="Chromosome"/>
</dbReference>
<dbReference type="EMBL" id="JAMDMJ010000035">
    <property type="protein sequence ID" value="MCY9598877.1"/>
    <property type="molecule type" value="Genomic_DNA"/>
</dbReference>
<evidence type="ECO:0000313" key="4">
    <source>
        <dbReference type="EMBL" id="MCY9598877.1"/>
    </source>
</evidence>
<sequence length="543" mass="58409">MNRWFTKTAQMLCLTLMLSALMPILASAQTSYSGVSFNNGTVKGSVYLDHKNGNETELLLYGPSGQYVGVVKATYADYFDEAKQQYKYEFQTVVDSAYRYVKLYSVVDSVYATVDNEAYNSGNDNDSDNGSTTPGGSTGGGGGNDGGVTTPGDGSTAVNSIKAGSDGSLDAQALKDALAKGDTLEIVLNGDMVNIPAWVLKENSDNKQITVRNGSAVYYVPLATINYDSLASSLSVGASDLYIRVTVKFVSESMRSTMQTEAAAMGGKIIGTPADFNLEAATTAGKTSMINTGNMYVPRSLNFDTVLNQAKTTAFLYNETTKTMTFVPAFYTFSDGKTDVMVKRQGNSIYGVLELNKTFSDIKGHWAESNIMMLANKLVVDGVTNTTFQPDRSVTRAEFAAMLVRSLGIQNTGGSSTFKDVASNQWYADVVATAAKLKLVDGYEDGTFRPNNQITREELSAMVVRALSYAGVNTSTEITKGQAMLSKFKDSHTIIWAKDEIAAALSLGIIDGMTSTTIEPLQQATRAQSATMLKRFLTAAKFI</sequence>
<dbReference type="Pfam" id="PF00395">
    <property type="entry name" value="SLH"/>
    <property type="match status" value="3"/>
</dbReference>
<reference evidence="4 7" key="2">
    <citation type="submission" date="2022-05" db="EMBL/GenBank/DDBJ databases">
        <title>Genome Sequencing of Bee-Associated Microbes.</title>
        <authorList>
            <person name="Dunlap C."/>
        </authorList>
    </citation>
    <scope>NUCLEOTIDE SEQUENCE [LARGE SCALE GENOMIC DNA]</scope>
    <source>
        <strain evidence="4 7">NRRL B-23120</strain>
    </source>
</reference>
<dbReference type="PROSITE" id="PS51272">
    <property type="entry name" value="SLH"/>
    <property type="match status" value="3"/>
</dbReference>
<feature type="signal peptide" evidence="2">
    <location>
        <begin position="1"/>
        <end position="28"/>
    </location>
</feature>
<keyword evidence="7" id="KW-1185">Reference proteome</keyword>
<keyword evidence="2" id="KW-0732">Signal</keyword>
<evidence type="ECO:0000256" key="1">
    <source>
        <dbReference type="SAM" id="MobiDB-lite"/>
    </source>
</evidence>
<dbReference type="Proteomes" id="UP001527202">
    <property type="component" value="Unassembled WGS sequence"/>
</dbReference>
<protein>
    <submittedName>
        <fullName evidence="5">S-layer homology domain-containing protein</fullName>
    </submittedName>
</protein>
<dbReference type="OrthoDB" id="1723494at2"/>
<dbReference type="EMBL" id="CP026520">
    <property type="protein sequence ID" value="QAV21636.1"/>
    <property type="molecule type" value="Genomic_DNA"/>
</dbReference>
<dbReference type="InterPro" id="IPR051465">
    <property type="entry name" value="Cell_Envelope_Struct_Comp"/>
</dbReference>
<dbReference type="PANTHER" id="PTHR43308">
    <property type="entry name" value="OUTER MEMBRANE PROTEIN ALPHA-RELATED"/>
    <property type="match status" value="1"/>
</dbReference>
<name>A0A410X4W6_9BACL</name>
<feature type="compositionally biased region" description="Low complexity" evidence="1">
    <location>
        <begin position="120"/>
        <end position="135"/>
    </location>
</feature>
<accession>A0A410X4W6</accession>
<dbReference type="GeneID" id="95374177"/>
<evidence type="ECO:0000313" key="6">
    <source>
        <dbReference type="Proteomes" id="UP000288943"/>
    </source>
</evidence>
<dbReference type="PANTHER" id="PTHR43308:SF5">
    <property type="entry name" value="S-LAYER PROTEIN _ PEPTIDOGLYCAN ENDO-BETA-N-ACETYLGLUCOSAMINIDASE"/>
    <property type="match status" value="1"/>
</dbReference>
<feature type="chain" id="PRO_5018992019" evidence="2">
    <location>
        <begin position="29"/>
        <end position="543"/>
    </location>
</feature>
<feature type="compositionally biased region" description="Gly residues" evidence="1">
    <location>
        <begin position="136"/>
        <end position="146"/>
    </location>
</feature>
<organism evidence="5 6">
    <name type="scientific">Paenibacillus chitinolyticus</name>
    <dbReference type="NCBI Taxonomy" id="79263"/>
    <lineage>
        <taxon>Bacteria</taxon>
        <taxon>Bacillati</taxon>
        <taxon>Bacillota</taxon>
        <taxon>Bacilli</taxon>
        <taxon>Bacillales</taxon>
        <taxon>Paenibacillaceae</taxon>
        <taxon>Paenibacillus</taxon>
    </lineage>
</organism>
<reference evidence="5 6" key="1">
    <citation type="submission" date="2018-01" db="EMBL/GenBank/DDBJ databases">
        <title>The whole genome sequencing and assembly of Paenibacillus chitinolyticus KCCM 41400 strain.</title>
        <authorList>
            <person name="Kim J.-Y."/>
            <person name="Park M.-K."/>
            <person name="Lee Y.-J."/>
            <person name="Yi H."/>
            <person name="Bahn Y.-S."/>
            <person name="Kim J.F."/>
            <person name="Lee D.-W."/>
        </authorList>
    </citation>
    <scope>NUCLEOTIDE SEQUENCE [LARGE SCALE GENOMIC DNA]</scope>
    <source>
        <strain evidence="5 6">KCCM 41400</strain>
    </source>
</reference>
<evidence type="ECO:0000313" key="5">
    <source>
        <dbReference type="EMBL" id="QAV21636.1"/>
    </source>
</evidence>
<feature type="domain" description="SLH" evidence="3">
    <location>
        <begin position="414"/>
        <end position="477"/>
    </location>
</feature>
<gene>
    <name evidence="4" type="ORF">M5X16_24270</name>
    <name evidence="5" type="ORF">PC41400_05035</name>
</gene>
<dbReference type="KEGG" id="pchi:PC41400_05035"/>
<evidence type="ECO:0000256" key="2">
    <source>
        <dbReference type="SAM" id="SignalP"/>
    </source>
</evidence>
<dbReference type="InterPro" id="IPR001119">
    <property type="entry name" value="SLH_dom"/>
</dbReference>
<feature type="domain" description="SLH" evidence="3">
    <location>
        <begin position="354"/>
        <end position="413"/>
    </location>
</feature>
<feature type="domain" description="SLH" evidence="3">
    <location>
        <begin position="484"/>
        <end position="543"/>
    </location>
</feature>